<keyword evidence="2" id="KW-1185">Reference proteome</keyword>
<accession>A0A3P7EDV4</accession>
<dbReference type="AlphaFoldDB" id="A0A3P7EDV4"/>
<evidence type="ECO:0000313" key="2">
    <source>
        <dbReference type="Proteomes" id="UP000270924"/>
    </source>
</evidence>
<gene>
    <name evidence="1" type="ORF">WBA_LOCUS7685</name>
</gene>
<protein>
    <submittedName>
        <fullName evidence="1">Uncharacterized protein</fullName>
    </submittedName>
</protein>
<evidence type="ECO:0000313" key="1">
    <source>
        <dbReference type="EMBL" id="VDM14299.1"/>
    </source>
</evidence>
<reference evidence="1 2" key="1">
    <citation type="submission" date="2018-11" db="EMBL/GenBank/DDBJ databases">
        <authorList>
            <consortium name="Pathogen Informatics"/>
        </authorList>
    </citation>
    <scope>NUCLEOTIDE SEQUENCE [LARGE SCALE GENOMIC DNA]</scope>
</reference>
<sequence length="59" mass="6620">MKARNTLGWGSLARSYVTMKIPLFDNVTNDKKVNAVKRIYASRSCLPVVSFIAASIFRL</sequence>
<dbReference type="InParanoid" id="A0A3P7EDV4"/>
<proteinExistence type="predicted"/>
<name>A0A3P7EDV4_WUCBA</name>
<organism evidence="1 2">
    <name type="scientific">Wuchereria bancrofti</name>
    <dbReference type="NCBI Taxonomy" id="6293"/>
    <lineage>
        <taxon>Eukaryota</taxon>
        <taxon>Metazoa</taxon>
        <taxon>Ecdysozoa</taxon>
        <taxon>Nematoda</taxon>
        <taxon>Chromadorea</taxon>
        <taxon>Rhabditida</taxon>
        <taxon>Spirurina</taxon>
        <taxon>Spiruromorpha</taxon>
        <taxon>Filarioidea</taxon>
        <taxon>Onchocercidae</taxon>
        <taxon>Wuchereria</taxon>
    </lineage>
</organism>
<dbReference type="EMBL" id="UYWW01005684">
    <property type="protein sequence ID" value="VDM14299.1"/>
    <property type="molecule type" value="Genomic_DNA"/>
</dbReference>
<dbReference type="Proteomes" id="UP000270924">
    <property type="component" value="Unassembled WGS sequence"/>
</dbReference>